<gene>
    <name evidence="2" type="ORF">SAMN04490220_2672</name>
    <name evidence="3" type="ORF">SAMN04490220_8521</name>
</gene>
<dbReference type="InterPro" id="IPR012337">
    <property type="entry name" value="RNaseH-like_sf"/>
</dbReference>
<dbReference type="OrthoDB" id="4954307at2"/>
<dbReference type="PANTHER" id="PTHR33627">
    <property type="entry name" value="TRANSPOSASE"/>
    <property type="match status" value="1"/>
</dbReference>
<dbReference type="Proteomes" id="UP000183407">
    <property type="component" value="Unassembled WGS sequence"/>
</dbReference>
<evidence type="ECO:0000313" key="2">
    <source>
        <dbReference type="EMBL" id="SEC82261.1"/>
    </source>
</evidence>
<dbReference type="RefSeq" id="WP_073371164.1">
    <property type="nucleotide sequence ID" value="NZ_FNTL01000004.1"/>
</dbReference>
<protein>
    <submittedName>
        <fullName evidence="3">SRSO17 transposase</fullName>
    </submittedName>
</protein>
<dbReference type="InterPro" id="IPR039365">
    <property type="entry name" value="IS701-like"/>
</dbReference>
<evidence type="ECO:0000313" key="3">
    <source>
        <dbReference type="EMBL" id="SEE82136.1"/>
    </source>
</evidence>
<dbReference type="EMBL" id="FNTL01000004">
    <property type="protein sequence ID" value="SEC82261.1"/>
    <property type="molecule type" value="Genomic_DNA"/>
</dbReference>
<feature type="domain" description="Transposase IS701-like DDE" evidence="1">
    <location>
        <begin position="20"/>
        <end position="290"/>
    </location>
</feature>
<dbReference type="NCBIfam" id="NF033540">
    <property type="entry name" value="transpos_IS701"/>
    <property type="match status" value="1"/>
</dbReference>
<dbReference type="Gene3D" id="3.90.350.10">
    <property type="entry name" value="Transposase Inhibitor Protein From Tn5, Chain A, domain 1"/>
    <property type="match status" value="1"/>
</dbReference>
<dbReference type="Pfam" id="PF13546">
    <property type="entry name" value="DDE_5"/>
    <property type="match status" value="1"/>
</dbReference>
<dbReference type="InterPro" id="IPR038721">
    <property type="entry name" value="IS701-like_DDE_dom"/>
</dbReference>
<dbReference type="PANTHER" id="PTHR33627:SF1">
    <property type="entry name" value="TRANSPOSASE"/>
    <property type="match status" value="1"/>
</dbReference>
<evidence type="ECO:0000313" key="4">
    <source>
        <dbReference type="Proteomes" id="UP000183407"/>
    </source>
</evidence>
<reference evidence="3" key="1">
    <citation type="submission" date="2016-10" db="EMBL/GenBank/DDBJ databases">
        <authorList>
            <person name="de Groot N.N."/>
        </authorList>
    </citation>
    <scope>NUCLEOTIDE SEQUENCE [LARGE SCALE GENOMIC DNA]</scope>
    <source>
        <strain evidence="3">DSM 44719</strain>
    </source>
</reference>
<evidence type="ECO:0000259" key="1">
    <source>
        <dbReference type="Pfam" id="PF13546"/>
    </source>
</evidence>
<accession>A0A1H5LYQ4</accession>
<reference evidence="4" key="2">
    <citation type="submission" date="2016-10" db="EMBL/GenBank/DDBJ databases">
        <authorList>
            <person name="Varghese N."/>
        </authorList>
    </citation>
    <scope>NUCLEOTIDE SEQUENCE [LARGE SCALE GENOMIC DNA]</scope>
    <source>
        <strain evidence="4">DSM 44719</strain>
    </source>
</reference>
<organism evidence="3 4">
    <name type="scientific">Rhodococcus jostii</name>
    <dbReference type="NCBI Taxonomy" id="132919"/>
    <lineage>
        <taxon>Bacteria</taxon>
        <taxon>Bacillati</taxon>
        <taxon>Actinomycetota</taxon>
        <taxon>Actinomycetes</taxon>
        <taxon>Mycobacteriales</taxon>
        <taxon>Nocardiaceae</taxon>
        <taxon>Rhodococcus</taxon>
    </lineage>
</organism>
<proteinExistence type="predicted"/>
<dbReference type="SUPFAM" id="SSF53098">
    <property type="entry name" value="Ribonuclease H-like"/>
    <property type="match status" value="1"/>
</dbReference>
<dbReference type="AlphaFoldDB" id="A0A1H5LYQ4"/>
<dbReference type="EMBL" id="FNTL01000005">
    <property type="protein sequence ID" value="SEE82136.1"/>
    <property type="molecule type" value="Genomic_DNA"/>
</dbReference>
<name>A0A1H5LYQ4_RHOJO</name>
<sequence length="418" mass="46373">MDTSALARVGEQLDTFAGEVFSSLARKDQRATAGVYVRGLMLDGRRKSMQPMAQRLRVDHQRLQQFVTTSPWDVTPVRKTLSRRACDLIDPDAWVIDDTGFTKDGDRSPGVARQYSGTLGKVGNCQIAVSVHAATDAASAPLDWRLFLPESWDDRSTTDPDAVAAITARRKRSAIPDTEQHRTKWEMAIEMIDELIAWGRIPPPAVADAGYGDTTAFREALTERGVDYVVAVKGATSAYPGDAVPEIAAYSGRGRPPTPRYGPHSSCKDLVLAAGRKALRTVTWRRGTKTDPDNPTAAMRSRFAAMRIRPANRDIPRAYDGTLPAVWLLAEWPTGADEPTDYWISTLPDTTPIAELVRLAKIRWRIEHDYRELKTGLGLDHFEGRSWLGWHHHATLVTAAHLFITTLRLIDPKATGRD</sequence>